<sequence length="289" mass="32179">MHNVAIYHSFEVTSSFFVRQQQPQKASISMLISAYIDPNKIVGSGGRVLRALNYGAQKTLDKRSRVIGGVLELQPIMGHLISLVLANSERSALPFLREIIKRPYPRPTNHLPRIMTTYTLSETSPKRCDLTDPDELTSSKLSSPVTLGNSDVTISRGDEVIAIIHWKWFERSTVTMYGKTTTIGEVFPRPKKLSNARIFTMPDGYQFKWQGLDQIYVSATNVENDINVATYYKNPMYYFNEKKKSTLDIAAGASMELTDALVGEPHLLPRDWRRSRYNGGGGGGGGGGG</sequence>
<evidence type="ECO:0000259" key="1">
    <source>
        <dbReference type="Pfam" id="PF20236"/>
    </source>
</evidence>
<evidence type="ECO:0000313" key="3">
    <source>
        <dbReference type="Proteomes" id="UP000011668"/>
    </source>
</evidence>
<gene>
    <name evidence="2" type="ORF">AG1IA_06757</name>
</gene>
<evidence type="ECO:0000313" key="2">
    <source>
        <dbReference type="EMBL" id="ELU39213.1"/>
    </source>
</evidence>
<dbReference type="OrthoDB" id="3360976at2759"/>
<accession>L8WR38</accession>
<reference evidence="2 3" key="1">
    <citation type="journal article" date="2013" name="Nat. Commun.">
        <title>The evolution and pathogenic mechanisms of the rice sheath blight pathogen.</title>
        <authorList>
            <person name="Zheng A."/>
            <person name="Lin R."/>
            <person name="Xu L."/>
            <person name="Qin P."/>
            <person name="Tang C."/>
            <person name="Ai P."/>
            <person name="Zhang D."/>
            <person name="Liu Y."/>
            <person name="Sun Z."/>
            <person name="Feng H."/>
            <person name="Wang Y."/>
            <person name="Chen Y."/>
            <person name="Liang X."/>
            <person name="Fu R."/>
            <person name="Li Q."/>
            <person name="Zhang J."/>
            <person name="Yu X."/>
            <person name="Xie Z."/>
            <person name="Ding L."/>
            <person name="Guan P."/>
            <person name="Tang J."/>
            <person name="Liang Y."/>
            <person name="Wang S."/>
            <person name="Deng Q."/>
            <person name="Li S."/>
            <person name="Zhu J."/>
            <person name="Wang L."/>
            <person name="Liu H."/>
            <person name="Li P."/>
        </authorList>
    </citation>
    <scope>NUCLEOTIDE SEQUENCE [LARGE SCALE GENOMIC DNA]</scope>
    <source>
        <strain evidence="3">AG-1 IA</strain>
    </source>
</reference>
<dbReference type="Pfam" id="PF20236">
    <property type="entry name" value="DUF6593"/>
    <property type="match status" value="1"/>
</dbReference>
<organism evidence="2 3">
    <name type="scientific">Thanatephorus cucumeris (strain AG1-IA)</name>
    <name type="common">Rice sheath blight fungus</name>
    <name type="synonym">Rhizoctonia solani</name>
    <dbReference type="NCBI Taxonomy" id="983506"/>
    <lineage>
        <taxon>Eukaryota</taxon>
        <taxon>Fungi</taxon>
        <taxon>Dikarya</taxon>
        <taxon>Basidiomycota</taxon>
        <taxon>Agaricomycotina</taxon>
        <taxon>Agaricomycetes</taxon>
        <taxon>Cantharellales</taxon>
        <taxon>Ceratobasidiaceae</taxon>
        <taxon>Rhizoctonia</taxon>
        <taxon>Rhizoctonia solani AG-1</taxon>
    </lineage>
</organism>
<dbReference type="AlphaFoldDB" id="L8WR38"/>
<comment type="caution">
    <text evidence="2">The sequence shown here is derived from an EMBL/GenBank/DDBJ whole genome shotgun (WGS) entry which is preliminary data.</text>
</comment>
<feature type="domain" description="DUF6593" evidence="1">
    <location>
        <begin position="124"/>
        <end position="262"/>
    </location>
</feature>
<protein>
    <recommendedName>
        <fullName evidence="1">DUF6593 domain-containing protein</fullName>
    </recommendedName>
</protein>
<name>L8WR38_THACA</name>
<dbReference type="HOGENOM" id="CLU_963718_0_0_1"/>
<proteinExistence type="predicted"/>
<dbReference type="InterPro" id="IPR046528">
    <property type="entry name" value="DUF6593"/>
</dbReference>
<dbReference type="Proteomes" id="UP000011668">
    <property type="component" value="Unassembled WGS sequence"/>
</dbReference>
<dbReference type="EMBL" id="AFRT01001875">
    <property type="protein sequence ID" value="ELU39213.1"/>
    <property type="molecule type" value="Genomic_DNA"/>
</dbReference>
<keyword evidence="3" id="KW-1185">Reference proteome</keyword>